<evidence type="ECO:0008006" key="3">
    <source>
        <dbReference type="Google" id="ProtNLM"/>
    </source>
</evidence>
<evidence type="ECO:0000313" key="1">
    <source>
        <dbReference type="EMBL" id="GGU73977.1"/>
    </source>
</evidence>
<dbReference type="EMBL" id="BMRE01000054">
    <property type="protein sequence ID" value="GGU73977.1"/>
    <property type="molecule type" value="Genomic_DNA"/>
</dbReference>
<name>A0ABQ2V8A8_9PSEU</name>
<evidence type="ECO:0000313" key="2">
    <source>
        <dbReference type="Proteomes" id="UP000649573"/>
    </source>
</evidence>
<proteinExistence type="predicted"/>
<accession>A0ABQ2V8A8</accession>
<sequence>MPPRKRRSYTAEYKVEAAHREGQRVPGKSLGVLCRDAEEPARFALIAKYAGPDDVAGVTGIAAPEGDRFAVRRMARLLSVSASGYYPHVKRCAATKLTPRQQRRADL</sequence>
<protein>
    <recommendedName>
        <fullName evidence="3">Transposase</fullName>
    </recommendedName>
</protein>
<dbReference type="RefSeq" id="WP_189258698.1">
    <property type="nucleotide sequence ID" value="NZ_BMRE01000054.1"/>
</dbReference>
<reference evidence="2" key="1">
    <citation type="journal article" date="2019" name="Int. J. Syst. Evol. Microbiol.">
        <title>The Global Catalogue of Microorganisms (GCM) 10K type strain sequencing project: providing services to taxonomists for standard genome sequencing and annotation.</title>
        <authorList>
            <consortium name="The Broad Institute Genomics Platform"/>
            <consortium name="The Broad Institute Genome Sequencing Center for Infectious Disease"/>
            <person name="Wu L."/>
            <person name="Ma J."/>
        </authorList>
    </citation>
    <scope>NUCLEOTIDE SEQUENCE [LARGE SCALE GENOMIC DNA]</scope>
    <source>
        <strain evidence="2">JCM 3296</strain>
    </source>
</reference>
<comment type="caution">
    <text evidence="1">The sequence shown here is derived from an EMBL/GenBank/DDBJ whole genome shotgun (WGS) entry which is preliminary data.</text>
</comment>
<organism evidence="1 2">
    <name type="scientific">Lentzea flava</name>
    <dbReference type="NCBI Taxonomy" id="103732"/>
    <lineage>
        <taxon>Bacteria</taxon>
        <taxon>Bacillati</taxon>
        <taxon>Actinomycetota</taxon>
        <taxon>Actinomycetes</taxon>
        <taxon>Pseudonocardiales</taxon>
        <taxon>Pseudonocardiaceae</taxon>
        <taxon>Lentzea</taxon>
    </lineage>
</organism>
<keyword evidence="2" id="KW-1185">Reference proteome</keyword>
<dbReference type="Proteomes" id="UP000649573">
    <property type="component" value="Unassembled WGS sequence"/>
</dbReference>
<gene>
    <name evidence="1" type="ORF">GCM10010178_76790</name>
</gene>